<evidence type="ECO:0000313" key="2">
    <source>
        <dbReference type="EMBL" id="KAE9599558.1"/>
    </source>
</evidence>
<evidence type="ECO:0000313" key="3">
    <source>
        <dbReference type="Proteomes" id="UP000447434"/>
    </source>
</evidence>
<comment type="caution">
    <text evidence="2">The sequence shown here is derived from an EMBL/GenBank/DDBJ whole genome shotgun (WGS) entry which is preliminary data.</text>
</comment>
<name>A0A6A4PEH5_LUPAL</name>
<feature type="region of interest" description="Disordered" evidence="1">
    <location>
        <begin position="1"/>
        <end position="41"/>
    </location>
</feature>
<proteinExistence type="predicted"/>
<dbReference type="EMBL" id="WOCE01000014">
    <property type="protein sequence ID" value="KAE9599558.1"/>
    <property type="molecule type" value="Genomic_DNA"/>
</dbReference>
<dbReference type="Proteomes" id="UP000447434">
    <property type="component" value="Chromosome 14"/>
</dbReference>
<sequence>MTSLDIPSRQGTSTGGSKLIQGLSTESTCPMHMLGSPDPPPKNIFHQRVQAHSRHIYEVHLPCAPVRPTRSTTKE</sequence>
<evidence type="ECO:0000256" key="1">
    <source>
        <dbReference type="SAM" id="MobiDB-lite"/>
    </source>
</evidence>
<feature type="compositionally biased region" description="Polar residues" evidence="1">
    <location>
        <begin position="1"/>
        <end position="28"/>
    </location>
</feature>
<gene>
    <name evidence="2" type="ORF">Lalb_Chr14g0363491</name>
</gene>
<protein>
    <submittedName>
        <fullName evidence="2">Uncharacterized protein</fullName>
    </submittedName>
</protein>
<accession>A0A6A4PEH5</accession>
<reference evidence="3" key="1">
    <citation type="journal article" date="2020" name="Nat. Commun.">
        <title>Genome sequence of the cluster root forming white lupin.</title>
        <authorList>
            <person name="Hufnagel B."/>
            <person name="Marques A."/>
            <person name="Soriano A."/>
            <person name="Marques L."/>
            <person name="Divol F."/>
            <person name="Doumas P."/>
            <person name="Sallet E."/>
            <person name="Mancinotti D."/>
            <person name="Carrere S."/>
            <person name="Marande W."/>
            <person name="Arribat S."/>
            <person name="Keller J."/>
            <person name="Huneau C."/>
            <person name="Blein T."/>
            <person name="Aime D."/>
            <person name="Laguerre M."/>
            <person name="Taylor J."/>
            <person name="Schubert V."/>
            <person name="Nelson M."/>
            <person name="Geu-Flores F."/>
            <person name="Crespi M."/>
            <person name="Gallardo-Guerrero K."/>
            <person name="Delaux P.-M."/>
            <person name="Salse J."/>
            <person name="Berges H."/>
            <person name="Guyot R."/>
            <person name="Gouzy J."/>
            <person name="Peret B."/>
        </authorList>
    </citation>
    <scope>NUCLEOTIDE SEQUENCE [LARGE SCALE GENOMIC DNA]</scope>
    <source>
        <strain evidence="3">cv. Amiga</strain>
    </source>
</reference>
<dbReference type="AlphaFoldDB" id="A0A6A4PEH5"/>
<organism evidence="2 3">
    <name type="scientific">Lupinus albus</name>
    <name type="common">White lupine</name>
    <name type="synonym">Lupinus termis</name>
    <dbReference type="NCBI Taxonomy" id="3870"/>
    <lineage>
        <taxon>Eukaryota</taxon>
        <taxon>Viridiplantae</taxon>
        <taxon>Streptophyta</taxon>
        <taxon>Embryophyta</taxon>
        <taxon>Tracheophyta</taxon>
        <taxon>Spermatophyta</taxon>
        <taxon>Magnoliopsida</taxon>
        <taxon>eudicotyledons</taxon>
        <taxon>Gunneridae</taxon>
        <taxon>Pentapetalae</taxon>
        <taxon>rosids</taxon>
        <taxon>fabids</taxon>
        <taxon>Fabales</taxon>
        <taxon>Fabaceae</taxon>
        <taxon>Papilionoideae</taxon>
        <taxon>50 kb inversion clade</taxon>
        <taxon>genistoids sensu lato</taxon>
        <taxon>core genistoids</taxon>
        <taxon>Genisteae</taxon>
        <taxon>Lupinus</taxon>
    </lineage>
</organism>
<keyword evidence="3" id="KW-1185">Reference proteome</keyword>